<gene>
    <name evidence="3" type="ORF">I553_3297</name>
</gene>
<dbReference type="AlphaFoldDB" id="X8E472"/>
<name>X8E472_MYCXE</name>
<dbReference type="PATRIC" id="fig|1299334.3.peg.802"/>
<dbReference type="SUPFAM" id="SSF46767">
    <property type="entry name" value="Methylated DNA-protein cysteine methyltransferase, C-terminal domain"/>
    <property type="match status" value="1"/>
</dbReference>
<dbReference type="SUPFAM" id="SSF53155">
    <property type="entry name" value="Methylated DNA-protein cysteine methyltransferase domain"/>
    <property type="match status" value="1"/>
</dbReference>
<proteinExistence type="predicted"/>
<dbReference type="Pfam" id="PF01035">
    <property type="entry name" value="DNA_binding_1"/>
    <property type="match status" value="1"/>
</dbReference>
<keyword evidence="1" id="KW-0227">DNA damage</keyword>
<evidence type="ECO:0000259" key="2">
    <source>
        <dbReference type="Pfam" id="PF01035"/>
    </source>
</evidence>
<dbReference type="GO" id="GO:0006281">
    <property type="term" value="P:DNA repair"/>
    <property type="evidence" value="ECO:0007669"/>
    <property type="project" value="InterPro"/>
</dbReference>
<dbReference type="PANTHER" id="PTHR10815">
    <property type="entry name" value="METHYLATED-DNA--PROTEIN-CYSTEINE METHYLTRANSFERASE"/>
    <property type="match status" value="1"/>
</dbReference>
<dbReference type="InterPro" id="IPR036217">
    <property type="entry name" value="MethylDNA_cys_MeTrfase_DNAb"/>
</dbReference>
<dbReference type="EMBL" id="JAOB01000010">
    <property type="protein sequence ID" value="EUA75404.1"/>
    <property type="molecule type" value="Genomic_DNA"/>
</dbReference>
<dbReference type="InterPro" id="IPR036388">
    <property type="entry name" value="WH-like_DNA-bd_sf"/>
</dbReference>
<dbReference type="InterPro" id="IPR036631">
    <property type="entry name" value="MGMT_N_sf"/>
</dbReference>
<dbReference type="GO" id="GO:0032259">
    <property type="term" value="P:methylation"/>
    <property type="evidence" value="ECO:0007669"/>
    <property type="project" value="UniProtKB-KW"/>
</dbReference>
<accession>X8E472</accession>
<reference evidence="3" key="1">
    <citation type="submission" date="2014-01" db="EMBL/GenBank/DDBJ databases">
        <authorList>
            <person name="Brown-Elliot B."/>
            <person name="Wallace R."/>
            <person name="Lenaerts A."/>
            <person name="Ordway D."/>
            <person name="DeGroote M.A."/>
            <person name="Parker T."/>
            <person name="Sizemore C."/>
            <person name="Tallon L.J."/>
            <person name="Sadzewicz L.K."/>
            <person name="Sengamalay N."/>
            <person name="Fraser C.M."/>
            <person name="Hine E."/>
            <person name="Shefchek K.A."/>
            <person name="Das S.P."/>
            <person name="Tettelin H."/>
        </authorList>
    </citation>
    <scope>NUCLEOTIDE SEQUENCE [LARGE SCALE GENOMIC DNA]</scope>
    <source>
        <strain evidence="3">4042</strain>
    </source>
</reference>
<comment type="caution">
    <text evidence="3">The sequence shown here is derived from an EMBL/GenBank/DDBJ whole genome shotgun (WGS) entry which is preliminary data.</text>
</comment>
<keyword evidence="3" id="KW-0808">Transferase</keyword>
<dbReference type="CDD" id="cd06445">
    <property type="entry name" value="ATase"/>
    <property type="match status" value="1"/>
</dbReference>
<organism evidence="3">
    <name type="scientific">Mycobacterium xenopi 4042</name>
    <dbReference type="NCBI Taxonomy" id="1299334"/>
    <lineage>
        <taxon>Bacteria</taxon>
        <taxon>Bacillati</taxon>
        <taxon>Actinomycetota</taxon>
        <taxon>Actinomycetes</taxon>
        <taxon>Mycobacteriales</taxon>
        <taxon>Mycobacteriaceae</taxon>
        <taxon>Mycobacterium</taxon>
    </lineage>
</organism>
<sequence>MHETRDGSVEQLEACFAGQRTTFDLQLELRGSQFQRQVWEALLTIPYGETRSHGEIAEQIGAPGAAELSDLLMEETLSQLSCRATG</sequence>
<protein>
    <submittedName>
        <fullName evidence="3">6-O-methylguanine DNA methyltransferase, DNA binding domain protein</fullName>
    </submittedName>
</protein>
<evidence type="ECO:0000256" key="1">
    <source>
        <dbReference type="ARBA" id="ARBA00022763"/>
    </source>
</evidence>
<dbReference type="PANTHER" id="PTHR10815:SF5">
    <property type="entry name" value="METHYLATED-DNA--PROTEIN-CYSTEINE METHYLTRANSFERASE"/>
    <property type="match status" value="1"/>
</dbReference>
<keyword evidence="3" id="KW-0489">Methyltransferase</keyword>
<dbReference type="InterPro" id="IPR014048">
    <property type="entry name" value="MethylDNA_cys_MeTrfase_DNA-bd"/>
</dbReference>
<evidence type="ECO:0000313" key="3">
    <source>
        <dbReference type="EMBL" id="EUA75404.1"/>
    </source>
</evidence>
<dbReference type="GO" id="GO:0003908">
    <property type="term" value="F:methylated-DNA-[protein]-cysteine S-methyltransferase activity"/>
    <property type="evidence" value="ECO:0007669"/>
    <property type="project" value="InterPro"/>
</dbReference>
<feature type="domain" description="Methylated-DNA-[protein]-cysteine S-methyltransferase DNA binding" evidence="2">
    <location>
        <begin position="33"/>
        <end position="67"/>
    </location>
</feature>
<dbReference type="Gene3D" id="1.10.10.10">
    <property type="entry name" value="Winged helix-like DNA-binding domain superfamily/Winged helix DNA-binding domain"/>
    <property type="match status" value="1"/>
</dbReference>